<name>A0A5C3EU21_9BASI</name>
<evidence type="ECO:0000313" key="2">
    <source>
        <dbReference type="EMBL" id="SPO35853.1"/>
    </source>
</evidence>
<gene>
    <name evidence="2" type="ORF">PSFLO_01324</name>
</gene>
<evidence type="ECO:0000313" key="3">
    <source>
        <dbReference type="Proteomes" id="UP000323386"/>
    </source>
</evidence>
<feature type="region of interest" description="Disordered" evidence="1">
    <location>
        <begin position="1"/>
        <end position="20"/>
    </location>
</feature>
<feature type="region of interest" description="Disordered" evidence="1">
    <location>
        <begin position="64"/>
        <end position="115"/>
    </location>
</feature>
<proteinExistence type="predicted"/>
<reference evidence="2 3" key="1">
    <citation type="submission" date="2018-03" db="EMBL/GenBank/DDBJ databases">
        <authorList>
            <person name="Guldener U."/>
        </authorList>
    </citation>
    <scope>NUCLEOTIDE SEQUENCE [LARGE SCALE GENOMIC DNA]</scope>
    <source>
        <strain evidence="2 3">DAOM196992</strain>
    </source>
</reference>
<dbReference type="EMBL" id="OOIP01000003">
    <property type="protein sequence ID" value="SPO35853.1"/>
    <property type="molecule type" value="Genomic_DNA"/>
</dbReference>
<keyword evidence="3" id="KW-1185">Reference proteome</keyword>
<protein>
    <submittedName>
        <fullName evidence="2">Uncharacterized protein</fullName>
    </submittedName>
</protein>
<accession>A0A5C3EU21</accession>
<dbReference type="AlphaFoldDB" id="A0A5C3EU21"/>
<organism evidence="2 3">
    <name type="scientific">Pseudozyma flocculosa</name>
    <dbReference type="NCBI Taxonomy" id="84751"/>
    <lineage>
        <taxon>Eukaryota</taxon>
        <taxon>Fungi</taxon>
        <taxon>Dikarya</taxon>
        <taxon>Basidiomycota</taxon>
        <taxon>Ustilaginomycotina</taxon>
        <taxon>Ustilaginomycetes</taxon>
        <taxon>Ustilaginales</taxon>
        <taxon>Ustilaginaceae</taxon>
        <taxon>Pseudozyma</taxon>
    </lineage>
</organism>
<evidence type="ECO:0000256" key="1">
    <source>
        <dbReference type="SAM" id="MobiDB-lite"/>
    </source>
</evidence>
<feature type="compositionally biased region" description="Polar residues" evidence="1">
    <location>
        <begin position="1"/>
        <end position="14"/>
    </location>
</feature>
<sequence>MTSGIVPQAGQTAGASVGHPADALGRGTSWSKTGTGIKIISPLALLSVPYSISLRPHASTHAFTLPEPCSRAQGSKQKPPPVPSHGGRPGPAGRHVSKPSIPADGRSPYLPECKKRPPSPHPWLLPSRTPTLIPSASISLLLLSPPWIACLEAPSKARRRW</sequence>
<dbReference type="Proteomes" id="UP000323386">
    <property type="component" value="Unassembled WGS sequence"/>
</dbReference>